<dbReference type="OrthoDB" id="6020909at2759"/>
<dbReference type="SUPFAM" id="SSF47370">
    <property type="entry name" value="Bromodomain"/>
    <property type="match status" value="1"/>
</dbReference>
<comment type="caution">
    <text evidence="12">The sequence shown here is derived from an EMBL/GenBank/DDBJ whole genome shotgun (WGS) entry which is preliminary data.</text>
</comment>
<dbReference type="GO" id="GO:0000785">
    <property type="term" value="C:chromatin"/>
    <property type="evidence" value="ECO:0007669"/>
    <property type="project" value="TreeGrafter"/>
</dbReference>
<keyword evidence="5" id="KW-0862">Zinc</keyword>
<feature type="domain" description="DDT" evidence="11">
    <location>
        <begin position="408"/>
        <end position="471"/>
    </location>
</feature>
<dbReference type="GO" id="GO:0008270">
    <property type="term" value="F:zinc ion binding"/>
    <property type="evidence" value="ECO:0007669"/>
    <property type="project" value="UniProtKB-KW"/>
</dbReference>
<dbReference type="SMART" id="SM00297">
    <property type="entry name" value="BROMO"/>
    <property type="match status" value="1"/>
</dbReference>
<dbReference type="InterPro" id="IPR018359">
    <property type="entry name" value="Bromodomain_CS"/>
</dbReference>
<dbReference type="Gene3D" id="1.20.920.10">
    <property type="entry name" value="Bromodomain-like"/>
    <property type="match status" value="1"/>
</dbReference>
<keyword evidence="13" id="KW-1185">Reference proteome</keyword>
<evidence type="ECO:0000313" key="12">
    <source>
        <dbReference type="EMBL" id="KII61483.1"/>
    </source>
</evidence>
<dbReference type="Pfam" id="PF00439">
    <property type="entry name" value="Bromodomain"/>
    <property type="match status" value="1"/>
</dbReference>
<dbReference type="EMBL" id="JWZT01005339">
    <property type="protein sequence ID" value="KII61483.1"/>
    <property type="molecule type" value="Genomic_DNA"/>
</dbReference>
<sequence length="1213" mass="140441">MNSKDNDTPSNPEDDTGSQIRAQFPPIPIVHRNFTNDTRPTFAQWHPRAMDQHFTIRPVPESTFADPKNFPIQSPKNIIRPDYETPHVYPYLQSINSRNFPAFSALSVPQPTSFNPPSGFQFRPTYINGCGQYQPNLPAMDAAKRGPALPIPQVNKLNALSEHSYGGLSSFPVKPEFHKTPTVIQSLPAVKRNSLQSDSFSGENFDLPTDKPPVKKKKNYHPSRDSIQKAIDAGFMREVNKFQTENGDTKRSVTYKAPDGTILSKKNDVKAFLTNHPEIDLKHENFSFDTRISMNPRKTKDQPSDNNKSLASVQKSPSVNKSNISKPKIITKVLENSGLKPSPVKKNDKKPLSVKNRKMITKYFKKLLDDTKYFEGLSSGSYRRKMINLTRINFVSKANTKLLTEEALHLFQNVFVIYEFLRNFSQQLNLDVCVTNIIDVVEFLDIRDVKNSTYCHLFSQLLLILIKHDNFAHELHHSYMMDNVFAIDWNWLFVHDIFRRYMESKKGLMIYQPLDDSVYHEYWIKILDYTTSDEFIYCAKPDLRAFVLRFLIDQAVTMSPLTSIINKYVDNISKYKREKFHVETRIRQLKYKLTTSTQKNGVKEDDRPDSAENGEETKDNEVSDINQCQNELDECELEKDSLRKSIIHANSIIRSAFLGWDRFDREYQYSDNQKSILVEALADQKGIAQNKFMFKSSARFKLQIPDGCENDELLGMSNQFIEKIDVSLDDFVFSQCSAFIENPKNVTTESQKIVQDVSKKQELLNILIHYPKLVKNMSEDEFEQFIDVFNKNLIKYKKKTPSSHEYGKGWWEIKDRNTFQEFTKSLSQKGYKEQNLYKSINRCQEVFANFPESLKPNENEVENSVFLNFDESANASQSELREIAMSLIQQEIGQISQKMDSYLQKLNVVVEPTFEIHSNNLTLKLEDCKEVLKNMVQIFLQHCDKKFDKNWAVRWCEHFSTVENLESIYSLCLSLKIKINPNCKICKICNQVNDSLAILECGNCQLSAHEPCLPSPMKKLKKVKLMCSSCYAEHVEKSQRICKKCSAKHGKTINCSSCNEYYHLKCCTNKPKSKNDPLICDTCSNVAKEPGPRVYKRPEFPFKSVSFKMLEKEIINLLKKIKQSKDSEPFLEPVDRSVPEYYDIIKKPMDLKIISNKIKNKKYKTVNQFFNDMIQIFENCYIFNEDNSLVAKCGTRLQKLFLRELNSITSLFK</sequence>
<feature type="compositionally biased region" description="Basic and acidic residues" evidence="9">
    <location>
        <begin position="601"/>
        <end position="621"/>
    </location>
</feature>
<protein>
    <submittedName>
        <fullName evidence="12">Nucleosome-remodeling factor subunit</fullName>
    </submittedName>
</protein>
<dbReference type="PRINTS" id="PR00503">
    <property type="entry name" value="BROMODOMAIN"/>
</dbReference>
<dbReference type="PROSITE" id="PS50014">
    <property type="entry name" value="BROMODOMAIN_2"/>
    <property type="match status" value="1"/>
</dbReference>
<evidence type="ECO:0000259" key="10">
    <source>
        <dbReference type="PROSITE" id="PS50014"/>
    </source>
</evidence>
<dbReference type="GO" id="GO:0005634">
    <property type="term" value="C:nucleus"/>
    <property type="evidence" value="ECO:0007669"/>
    <property type="project" value="UniProtKB-SubCell"/>
</dbReference>
<comment type="subcellular location">
    <subcellularLocation>
        <location evidence="1">Nucleus</location>
    </subcellularLocation>
</comment>
<dbReference type="SUPFAM" id="SSF57903">
    <property type="entry name" value="FYVE/PHD zinc finger"/>
    <property type="match status" value="2"/>
</dbReference>
<dbReference type="PANTHER" id="PTHR45915">
    <property type="entry name" value="TRANSCRIPTION INTERMEDIARY FACTOR"/>
    <property type="match status" value="1"/>
</dbReference>
<evidence type="ECO:0000256" key="3">
    <source>
        <dbReference type="ARBA" id="ARBA00022723"/>
    </source>
</evidence>
<proteinExistence type="inferred from homology"/>
<dbReference type="PROSITE" id="PS00633">
    <property type="entry name" value="BROMODOMAIN_1"/>
    <property type="match status" value="1"/>
</dbReference>
<evidence type="ECO:0000256" key="2">
    <source>
        <dbReference type="ARBA" id="ARBA00007444"/>
    </source>
</evidence>
<reference evidence="12 13" key="1">
    <citation type="journal article" date="2014" name="Genome Biol. Evol.">
        <title>The genome of the myxosporean Thelohanellus kitauei shows adaptations to nutrient acquisition within its fish host.</title>
        <authorList>
            <person name="Yang Y."/>
            <person name="Xiong J."/>
            <person name="Zhou Z."/>
            <person name="Huo F."/>
            <person name="Miao W."/>
            <person name="Ran C."/>
            <person name="Liu Y."/>
            <person name="Zhang J."/>
            <person name="Feng J."/>
            <person name="Wang M."/>
            <person name="Wang M."/>
            <person name="Wang L."/>
            <person name="Yao B."/>
        </authorList>
    </citation>
    <scope>NUCLEOTIDE SEQUENCE [LARGE SCALE GENOMIC DNA]</scope>
    <source>
        <strain evidence="12">Wuqing</strain>
    </source>
</reference>
<dbReference type="InterPro" id="IPR016177">
    <property type="entry name" value="DNA-bd_dom_sf"/>
</dbReference>
<name>A0A0C2I8B9_THEKT</name>
<dbReference type="Gene3D" id="3.30.890.10">
    <property type="entry name" value="Methyl-cpg-binding Protein 2, Chain A"/>
    <property type="match status" value="1"/>
</dbReference>
<dbReference type="InterPro" id="IPR011011">
    <property type="entry name" value="Znf_FYVE_PHD"/>
</dbReference>
<dbReference type="Proteomes" id="UP000031668">
    <property type="component" value="Unassembled WGS sequence"/>
</dbReference>
<feature type="compositionally biased region" description="Polar residues" evidence="9">
    <location>
        <begin position="304"/>
        <end position="322"/>
    </location>
</feature>
<evidence type="ECO:0000256" key="5">
    <source>
        <dbReference type="ARBA" id="ARBA00022833"/>
    </source>
</evidence>
<dbReference type="CDD" id="cd15489">
    <property type="entry name" value="PHD_SF"/>
    <property type="match status" value="1"/>
</dbReference>
<feature type="region of interest" description="Disordered" evidence="9">
    <location>
        <begin position="1"/>
        <end position="27"/>
    </location>
</feature>
<dbReference type="InterPro" id="IPR001739">
    <property type="entry name" value="Methyl_CpG_DNA-bd"/>
</dbReference>
<evidence type="ECO:0000313" key="13">
    <source>
        <dbReference type="Proteomes" id="UP000031668"/>
    </source>
</evidence>
<feature type="region of interest" description="Disordered" evidence="9">
    <location>
        <begin position="294"/>
        <end position="322"/>
    </location>
</feature>
<evidence type="ECO:0000256" key="4">
    <source>
        <dbReference type="ARBA" id="ARBA00022771"/>
    </source>
</evidence>
<keyword evidence="6 8" id="KW-0103">Bromodomain</keyword>
<feature type="domain" description="Bromo" evidence="10">
    <location>
        <begin position="1122"/>
        <end position="1191"/>
    </location>
</feature>
<keyword evidence="3" id="KW-0479">Metal-binding</keyword>
<dbReference type="SMART" id="SM00391">
    <property type="entry name" value="MBD"/>
    <property type="match status" value="1"/>
</dbReference>
<evidence type="ECO:0000256" key="7">
    <source>
        <dbReference type="ARBA" id="ARBA00023242"/>
    </source>
</evidence>
<feature type="compositionally biased region" description="Polar residues" evidence="9">
    <location>
        <begin position="8"/>
        <end position="21"/>
    </location>
</feature>
<dbReference type="SUPFAM" id="SSF54171">
    <property type="entry name" value="DNA-binding domain"/>
    <property type="match status" value="1"/>
</dbReference>
<keyword evidence="7" id="KW-0539">Nucleus</keyword>
<dbReference type="InterPro" id="IPR036427">
    <property type="entry name" value="Bromodomain-like_sf"/>
</dbReference>
<dbReference type="PANTHER" id="PTHR45915:SF2">
    <property type="entry name" value="TOUTATIS, ISOFORM E"/>
    <property type="match status" value="1"/>
</dbReference>
<dbReference type="AlphaFoldDB" id="A0A0C2I8B9"/>
<dbReference type="PROSITE" id="PS50827">
    <property type="entry name" value="DDT"/>
    <property type="match status" value="1"/>
</dbReference>
<dbReference type="InterPro" id="IPR013083">
    <property type="entry name" value="Znf_RING/FYVE/PHD"/>
</dbReference>
<dbReference type="Pfam" id="PF01429">
    <property type="entry name" value="MBD"/>
    <property type="match status" value="1"/>
</dbReference>
<evidence type="ECO:0000256" key="1">
    <source>
        <dbReference type="ARBA" id="ARBA00004123"/>
    </source>
</evidence>
<dbReference type="InterPro" id="IPR001965">
    <property type="entry name" value="Znf_PHD"/>
</dbReference>
<keyword evidence="4" id="KW-0863">Zinc-finger</keyword>
<accession>A0A0C2I8B9</accession>
<dbReference type="GO" id="GO:0003677">
    <property type="term" value="F:DNA binding"/>
    <property type="evidence" value="ECO:0007669"/>
    <property type="project" value="InterPro"/>
</dbReference>
<feature type="region of interest" description="Disordered" evidence="9">
    <location>
        <begin position="198"/>
        <end position="222"/>
    </location>
</feature>
<evidence type="ECO:0000256" key="8">
    <source>
        <dbReference type="PROSITE-ProRule" id="PRU00035"/>
    </source>
</evidence>
<feature type="region of interest" description="Disordered" evidence="9">
    <location>
        <begin position="597"/>
        <end position="624"/>
    </location>
</feature>
<evidence type="ECO:0000256" key="9">
    <source>
        <dbReference type="SAM" id="MobiDB-lite"/>
    </source>
</evidence>
<evidence type="ECO:0000259" key="11">
    <source>
        <dbReference type="PROSITE" id="PS50827"/>
    </source>
</evidence>
<dbReference type="InterPro" id="IPR018501">
    <property type="entry name" value="DDT_dom"/>
</dbReference>
<organism evidence="12 13">
    <name type="scientific">Thelohanellus kitauei</name>
    <name type="common">Myxosporean</name>
    <dbReference type="NCBI Taxonomy" id="669202"/>
    <lineage>
        <taxon>Eukaryota</taxon>
        <taxon>Metazoa</taxon>
        <taxon>Cnidaria</taxon>
        <taxon>Myxozoa</taxon>
        <taxon>Myxosporea</taxon>
        <taxon>Bivalvulida</taxon>
        <taxon>Platysporina</taxon>
        <taxon>Myxobolidae</taxon>
        <taxon>Thelohanellus</taxon>
    </lineage>
</organism>
<dbReference type="InterPro" id="IPR001487">
    <property type="entry name" value="Bromodomain"/>
</dbReference>
<dbReference type="Gene3D" id="3.30.40.10">
    <property type="entry name" value="Zinc/RING finger domain, C3HC4 (zinc finger)"/>
    <property type="match status" value="1"/>
</dbReference>
<evidence type="ECO:0000256" key="6">
    <source>
        <dbReference type="ARBA" id="ARBA00023117"/>
    </source>
</evidence>
<gene>
    <name evidence="12" type="ORF">RF11_12899</name>
</gene>
<comment type="similarity">
    <text evidence="2">Belongs to the WAL family.</text>
</comment>
<dbReference type="SMART" id="SM00249">
    <property type="entry name" value="PHD"/>
    <property type="match status" value="2"/>
</dbReference>